<organism evidence="3 4">
    <name type="scientific">Candidatus Segetimicrobium genomatis</name>
    <dbReference type="NCBI Taxonomy" id="2569760"/>
    <lineage>
        <taxon>Bacteria</taxon>
        <taxon>Bacillati</taxon>
        <taxon>Candidatus Sysuimicrobiota</taxon>
        <taxon>Candidatus Sysuimicrobiia</taxon>
        <taxon>Candidatus Sysuimicrobiales</taxon>
        <taxon>Candidatus Segetimicrobiaceae</taxon>
        <taxon>Candidatus Segetimicrobium</taxon>
    </lineage>
</organism>
<reference evidence="3 4" key="1">
    <citation type="journal article" date="2019" name="Nat. Microbiol.">
        <title>Mediterranean grassland soil C-N compound turnover is dependent on rainfall and depth, and is mediated by genomically divergent microorganisms.</title>
        <authorList>
            <person name="Diamond S."/>
            <person name="Andeer P.F."/>
            <person name="Li Z."/>
            <person name="Crits-Christoph A."/>
            <person name="Burstein D."/>
            <person name="Anantharaman K."/>
            <person name="Lane K.R."/>
            <person name="Thomas B.C."/>
            <person name="Pan C."/>
            <person name="Northen T.R."/>
            <person name="Banfield J.F."/>
        </authorList>
    </citation>
    <scope>NUCLEOTIDE SEQUENCE [LARGE SCALE GENOMIC DNA]</scope>
    <source>
        <strain evidence="3">NP_7</strain>
    </source>
</reference>
<comment type="caution">
    <text evidence="3">The sequence shown here is derived from an EMBL/GenBank/DDBJ whole genome shotgun (WGS) entry which is preliminary data.</text>
</comment>
<dbReference type="Gene3D" id="3.90.1530.10">
    <property type="entry name" value="Conserved hypothetical protein from pyrococcus furiosus pfu- 392566-001, ParB domain"/>
    <property type="match status" value="1"/>
</dbReference>
<dbReference type="InterPro" id="IPR023098">
    <property type="entry name" value="SerK/SbnI_C"/>
</dbReference>
<sequence length="292" mass="31658">MDLFVRHRVPSTARGTPVLRVLETSQFLLHEHPDVARVERLVGAFRRDGVLRNPPIVTPLLPPAKAGGGAAQFVVLDGANRITALRDLGAPHVAAQVVRYEQPDIVVSTWRHYVVEAEHPMRERVARRLGLEVVPVSGPAEAEDRLARRGGVAGIVDGQGAAVVGLGGDPIAYAGLLADLVGLYAGTDAIHRIDREDLKALRAEHGQGTLVIFPPIDKADILHLVAGGGRLPAGITRHLVSGRVLRLNVPLEWLQSPETVAAKQRRLDAVAEARWQAHGVRYYAEATYLFDE</sequence>
<keyword evidence="2" id="KW-0067">ATP-binding</keyword>
<evidence type="ECO:0000313" key="4">
    <source>
        <dbReference type="Proteomes" id="UP000320048"/>
    </source>
</evidence>
<evidence type="ECO:0000256" key="2">
    <source>
        <dbReference type="ARBA" id="ARBA00022840"/>
    </source>
</evidence>
<evidence type="ECO:0008006" key="5">
    <source>
        <dbReference type="Google" id="ProtNLM"/>
    </source>
</evidence>
<gene>
    <name evidence="3" type="ORF">E6H04_05230</name>
</gene>
<dbReference type="Gene3D" id="3.30.1760.10">
    <property type="entry name" value="Conserved hypothetical protein from pyrococcus furiosus pfu- 392566-001, domain 2"/>
    <property type="match status" value="1"/>
</dbReference>
<dbReference type="AlphaFoldDB" id="A0A537JFU5"/>
<keyword evidence="1" id="KW-0547">Nucleotide-binding</keyword>
<dbReference type="InterPro" id="IPR036086">
    <property type="entry name" value="ParB/Sulfiredoxin_sf"/>
</dbReference>
<protein>
    <recommendedName>
        <fullName evidence="5">ParB/Sulfiredoxin domain-containing protein</fullName>
    </recommendedName>
</protein>
<dbReference type="InterPro" id="IPR037953">
    <property type="entry name" value="SbnI-like_N"/>
</dbReference>
<proteinExistence type="predicted"/>
<evidence type="ECO:0000256" key="1">
    <source>
        <dbReference type="ARBA" id="ARBA00022741"/>
    </source>
</evidence>
<name>A0A537JFU5_9BACT</name>
<dbReference type="EMBL" id="VBAO01000138">
    <property type="protein sequence ID" value="TMI82202.1"/>
    <property type="molecule type" value="Genomic_DNA"/>
</dbReference>
<accession>A0A537JFU5</accession>
<dbReference type="GO" id="GO:0005524">
    <property type="term" value="F:ATP binding"/>
    <property type="evidence" value="ECO:0007669"/>
    <property type="project" value="UniProtKB-KW"/>
</dbReference>
<dbReference type="CDD" id="cd16388">
    <property type="entry name" value="SbnI_like_N"/>
    <property type="match status" value="1"/>
</dbReference>
<dbReference type="SUPFAM" id="SSF110849">
    <property type="entry name" value="ParB/Sulfiredoxin"/>
    <property type="match status" value="2"/>
</dbReference>
<evidence type="ECO:0000313" key="3">
    <source>
        <dbReference type="EMBL" id="TMI82202.1"/>
    </source>
</evidence>
<dbReference type="Proteomes" id="UP000320048">
    <property type="component" value="Unassembled WGS sequence"/>
</dbReference>